<dbReference type="GO" id="GO:0016846">
    <property type="term" value="F:carbon-sulfur lyase activity"/>
    <property type="evidence" value="ECO:0007669"/>
    <property type="project" value="InterPro"/>
</dbReference>
<gene>
    <name evidence="5" type="ORF">H3Z74_01810</name>
</gene>
<feature type="domain" description="CENP-V/GFA" evidence="4">
    <location>
        <begin position="2"/>
        <end position="32"/>
    </location>
</feature>
<reference evidence="5 6" key="1">
    <citation type="submission" date="2020-09" db="EMBL/GenBank/DDBJ databases">
        <title>Sphingomonas sp., a new species isolated from pork steak.</title>
        <authorList>
            <person name="Heidler von Heilborn D."/>
        </authorList>
    </citation>
    <scope>NUCLEOTIDE SEQUENCE [LARGE SCALE GENOMIC DNA]</scope>
    <source>
        <strain evidence="6">S8-3T</strain>
    </source>
</reference>
<keyword evidence="6" id="KW-1185">Reference proteome</keyword>
<accession>A0A7H0LQ67</accession>
<keyword evidence="3" id="KW-0862">Zinc</keyword>
<evidence type="ECO:0000313" key="5">
    <source>
        <dbReference type="EMBL" id="QNQ11820.1"/>
    </source>
</evidence>
<dbReference type="AlphaFoldDB" id="A0A7H0LQ67"/>
<proteinExistence type="inferred from homology"/>
<sequence>MTAQCACGTVAFETRRAPIIAAACYCHSCQEAGRQIEQLFAAPPVLDADGATQFILYRKDRVTCIKGAEYLEDRRLTPASPTRRVLATCCNSAMFLEFSNGHWLSLYRARFADGAPPLEMRVMTRDRPAGVTLPGDVPNFPRFSGKFMVKLFFAWIAMLLRR</sequence>
<dbReference type="InterPro" id="IPR006913">
    <property type="entry name" value="CENP-V/GFA"/>
</dbReference>
<comment type="similarity">
    <text evidence="1">Belongs to the Gfa family.</text>
</comment>
<dbReference type="SUPFAM" id="SSF51316">
    <property type="entry name" value="Mss4-like"/>
    <property type="match status" value="1"/>
</dbReference>
<evidence type="ECO:0000313" key="6">
    <source>
        <dbReference type="Proteomes" id="UP000516148"/>
    </source>
</evidence>
<evidence type="ECO:0000259" key="4">
    <source>
        <dbReference type="Pfam" id="PF04828"/>
    </source>
</evidence>
<protein>
    <recommendedName>
        <fullName evidence="4">CENP-V/GFA domain-containing protein</fullName>
    </recommendedName>
</protein>
<dbReference type="EMBL" id="CP061038">
    <property type="protein sequence ID" value="QNQ11820.1"/>
    <property type="molecule type" value="Genomic_DNA"/>
</dbReference>
<dbReference type="Proteomes" id="UP000516148">
    <property type="component" value="Chromosome"/>
</dbReference>
<evidence type="ECO:0000256" key="3">
    <source>
        <dbReference type="ARBA" id="ARBA00022833"/>
    </source>
</evidence>
<organism evidence="5 6">
    <name type="scientific">Sphingomonas alpina</name>
    <dbReference type="NCBI Taxonomy" id="653931"/>
    <lineage>
        <taxon>Bacteria</taxon>
        <taxon>Pseudomonadati</taxon>
        <taxon>Pseudomonadota</taxon>
        <taxon>Alphaproteobacteria</taxon>
        <taxon>Sphingomonadales</taxon>
        <taxon>Sphingomonadaceae</taxon>
        <taxon>Sphingomonas</taxon>
    </lineage>
</organism>
<evidence type="ECO:0000256" key="1">
    <source>
        <dbReference type="ARBA" id="ARBA00005495"/>
    </source>
</evidence>
<keyword evidence="2" id="KW-0479">Metal-binding</keyword>
<dbReference type="Gene3D" id="3.90.1590.10">
    <property type="entry name" value="glutathione-dependent formaldehyde- activating enzyme (gfa)"/>
    <property type="match status" value="1"/>
</dbReference>
<dbReference type="KEGG" id="spap:H3Z74_01810"/>
<dbReference type="InterPro" id="IPR011057">
    <property type="entry name" value="Mss4-like_sf"/>
</dbReference>
<evidence type="ECO:0000256" key="2">
    <source>
        <dbReference type="ARBA" id="ARBA00022723"/>
    </source>
</evidence>
<dbReference type="Pfam" id="PF04828">
    <property type="entry name" value="GFA"/>
    <property type="match status" value="1"/>
</dbReference>
<name>A0A7H0LQ67_9SPHN</name>
<dbReference type="GO" id="GO:0046872">
    <property type="term" value="F:metal ion binding"/>
    <property type="evidence" value="ECO:0007669"/>
    <property type="project" value="UniProtKB-KW"/>
</dbReference>